<feature type="coiled-coil region" evidence="1">
    <location>
        <begin position="4"/>
        <end position="38"/>
    </location>
</feature>
<evidence type="ECO:0000313" key="3">
    <source>
        <dbReference type="EMBL" id="NSE18096.1"/>
    </source>
</evidence>
<proteinExistence type="predicted"/>
<evidence type="ECO:0000313" key="4">
    <source>
        <dbReference type="Proteomes" id="UP000768180"/>
    </source>
</evidence>
<reference evidence="3 4" key="1">
    <citation type="journal article" date="2020" name="Cell Host Microbe">
        <title>Functional and Genomic Variation between Human-Derived Isolates of Lachnospiraceae Reveals Inter- and Intra-Species Diversity.</title>
        <authorList>
            <person name="Sorbara M.T."/>
            <person name="Littmann E.R."/>
            <person name="Fontana E."/>
            <person name="Moody T.U."/>
            <person name="Kohout C.E."/>
            <person name="Gjonbalaj M."/>
            <person name="Eaton V."/>
            <person name="Seok R."/>
            <person name="Leiner I.M."/>
            <person name="Pamer E.G."/>
        </authorList>
    </citation>
    <scope>NUCLEOTIDE SEQUENCE [LARGE SCALE GENOMIC DNA]</scope>
    <source>
        <strain evidence="3 4">MSK.14.54</strain>
    </source>
</reference>
<dbReference type="RefSeq" id="WP_173830462.1">
    <property type="nucleotide sequence ID" value="NZ_JAAITQ010000080.1"/>
</dbReference>
<protein>
    <recommendedName>
        <fullName evidence="5">Relaxasome subunit MobC</fullName>
    </recommendedName>
</protein>
<feature type="region of interest" description="Disordered" evidence="2">
    <location>
        <begin position="76"/>
        <end position="107"/>
    </location>
</feature>
<gene>
    <name evidence="3" type="ORF">G5B05_17355</name>
</gene>
<dbReference type="EMBL" id="JAAITQ010000080">
    <property type="protein sequence ID" value="NSE18096.1"/>
    <property type="molecule type" value="Genomic_DNA"/>
</dbReference>
<comment type="caution">
    <text evidence="3">The sequence shown here is derived from an EMBL/GenBank/DDBJ whole genome shotgun (WGS) entry which is preliminary data.</text>
</comment>
<dbReference type="Proteomes" id="UP000768180">
    <property type="component" value="Unassembled WGS sequence"/>
</dbReference>
<keyword evidence="1" id="KW-0175">Coiled coil</keyword>
<accession>A0ABX2GJX0</accession>
<evidence type="ECO:0000256" key="2">
    <source>
        <dbReference type="SAM" id="MobiDB-lite"/>
    </source>
</evidence>
<organism evidence="3 4">
    <name type="scientific">Fusicatenibacter saccharivorans</name>
    <dbReference type="NCBI Taxonomy" id="1150298"/>
    <lineage>
        <taxon>Bacteria</taxon>
        <taxon>Bacillati</taxon>
        <taxon>Bacillota</taxon>
        <taxon>Clostridia</taxon>
        <taxon>Lachnospirales</taxon>
        <taxon>Lachnospiraceae</taxon>
        <taxon>Fusicatenibacter</taxon>
    </lineage>
</organism>
<sequence>MAEKKSAEDRVADLDKKIKQMQAQKRAILQREKEAARKARTKRLIRIGAEVEAYCGEITDIDAFKDYLQQYSAAIRGTQKKEQKDSRYDPDDLLAFLGQDQETQKKL</sequence>
<keyword evidence="4" id="KW-1185">Reference proteome</keyword>
<evidence type="ECO:0008006" key="5">
    <source>
        <dbReference type="Google" id="ProtNLM"/>
    </source>
</evidence>
<name>A0ABX2GJX0_9FIRM</name>
<evidence type="ECO:0000256" key="1">
    <source>
        <dbReference type="SAM" id="Coils"/>
    </source>
</evidence>
<feature type="compositionally biased region" description="Basic and acidic residues" evidence="2">
    <location>
        <begin position="79"/>
        <end position="90"/>
    </location>
</feature>